<dbReference type="EMBL" id="JAFNEN010000263">
    <property type="protein sequence ID" value="KAG8187687.1"/>
    <property type="molecule type" value="Genomic_DNA"/>
</dbReference>
<keyword evidence="2" id="KW-1185">Reference proteome</keyword>
<proteinExistence type="predicted"/>
<sequence>MMKRGKQIITMMKRGKQIITMVERGKQIITMVESEKQTADNSAIFPPRYITLRIEDAAPIPTDFNQHHTVKRCSSKVIPPWSRRCRCSARTRCR</sequence>
<evidence type="ECO:0000313" key="1">
    <source>
        <dbReference type="EMBL" id="KAG8187687.1"/>
    </source>
</evidence>
<dbReference type="Proteomes" id="UP000827092">
    <property type="component" value="Unassembled WGS sequence"/>
</dbReference>
<accession>A0AAV6UTG0</accession>
<comment type="caution">
    <text evidence="1">The sequence shown here is derived from an EMBL/GenBank/DDBJ whole genome shotgun (WGS) entry which is preliminary data.</text>
</comment>
<gene>
    <name evidence="1" type="ORF">JTE90_025214</name>
</gene>
<evidence type="ECO:0000313" key="2">
    <source>
        <dbReference type="Proteomes" id="UP000827092"/>
    </source>
</evidence>
<organism evidence="1 2">
    <name type="scientific">Oedothorax gibbosus</name>
    <dbReference type="NCBI Taxonomy" id="931172"/>
    <lineage>
        <taxon>Eukaryota</taxon>
        <taxon>Metazoa</taxon>
        <taxon>Ecdysozoa</taxon>
        <taxon>Arthropoda</taxon>
        <taxon>Chelicerata</taxon>
        <taxon>Arachnida</taxon>
        <taxon>Araneae</taxon>
        <taxon>Araneomorphae</taxon>
        <taxon>Entelegynae</taxon>
        <taxon>Araneoidea</taxon>
        <taxon>Linyphiidae</taxon>
        <taxon>Erigoninae</taxon>
        <taxon>Oedothorax</taxon>
    </lineage>
</organism>
<reference evidence="1 2" key="1">
    <citation type="journal article" date="2022" name="Nat. Ecol. Evol.">
        <title>A masculinizing supergene underlies an exaggerated male reproductive morph in a spider.</title>
        <authorList>
            <person name="Hendrickx F."/>
            <person name="De Corte Z."/>
            <person name="Sonet G."/>
            <person name="Van Belleghem S.M."/>
            <person name="Kostlbacher S."/>
            <person name="Vangestel C."/>
        </authorList>
    </citation>
    <scope>NUCLEOTIDE SEQUENCE [LARGE SCALE GENOMIC DNA]</scope>
    <source>
        <strain evidence="1">W744_W776</strain>
    </source>
</reference>
<protein>
    <submittedName>
        <fullName evidence="1">Uncharacterized protein</fullName>
    </submittedName>
</protein>
<name>A0AAV6UTG0_9ARAC</name>
<dbReference type="AlphaFoldDB" id="A0AAV6UTG0"/>